<protein>
    <submittedName>
        <fullName evidence="1">Uncharacterized protein</fullName>
    </submittedName>
</protein>
<dbReference type="AlphaFoldDB" id="W8SR11"/>
<dbReference type="RefSeq" id="WP_217520160.1">
    <property type="nucleotide sequence ID" value="NZ_CP004372.1"/>
</dbReference>
<evidence type="ECO:0000313" key="2">
    <source>
        <dbReference type="Proteomes" id="UP000019593"/>
    </source>
</evidence>
<proteinExistence type="predicted"/>
<keyword evidence="2" id="KW-1185">Reference proteome</keyword>
<dbReference type="KEGG" id="red:roselon_02626"/>
<sequence length="395" mass="41805">MLAPGAAVACPSSDYMGATLSYSGAQLATPQVLSATAAGMIPVSQCTNISGAVGHAEIAPDFTFFFSQMGNRGVVFDVQSDCDSTLIAHTADGAWHFNDDGGVGLMPRLTLGGAGVMGGPSPVEGRVDLWLGTYRANDLCPANLTVRASDSAIPQGGCPNPDGVGQVHRFFAGQLISPVRLNSISAQGATELRSCGITGTGFVDPNPDITLELSNMQDRILDLAFSGACDTTMLVRTADGQWRFDDDSNGNLDPRLTLTETRQMEGRVNVWIGRYGQQACMGTLTLHARSLSGRPPPPPPDSGPLAGDWRLLANGYGGSLSFRPAGNGWTGVLTLEGGPETLRDVRFDPHSGRIEFLRPIPGLEQHYVGTLRDGRIEGQFNQSGSAYAYLWTATR</sequence>
<dbReference type="Proteomes" id="UP000019593">
    <property type="component" value="Chromosome"/>
</dbReference>
<evidence type="ECO:0000313" key="1">
    <source>
        <dbReference type="EMBL" id="AHM04940.1"/>
    </source>
</evidence>
<gene>
    <name evidence="1" type="ORF">roselon_02626</name>
</gene>
<organism evidence="1 2">
    <name type="scientific">Roseicyclus elongatus DSM 19469</name>
    <dbReference type="NCBI Taxonomy" id="1294273"/>
    <lineage>
        <taxon>Bacteria</taxon>
        <taxon>Pseudomonadati</taxon>
        <taxon>Pseudomonadota</taxon>
        <taxon>Alphaproteobacteria</taxon>
        <taxon>Rhodobacterales</taxon>
        <taxon>Roseobacteraceae</taxon>
        <taxon>Roseicyclus</taxon>
    </lineage>
</organism>
<reference evidence="1 2" key="1">
    <citation type="submission" date="2013-03" db="EMBL/GenBank/DDBJ databases">
        <authorList>
            <person name="Fiebig A."/>
            <person name="Goeker M."/>
            <person name="Klenk H.-P.P."/>
        </authorList>
    </citation>
    <scope>NUCLEOTIDE SEQUENCE [LARGE SCALE GENOMIC DNA]</scope>
    <source>
        <strain evidence="2">DSM 19469</strain>
    </source>
</reference>
<accession>W8SR11</accession>
<dbReference type="HOGENOM" id="CLU_698066_0_0_5"/>
<dbReference type="EMBL" id="CP004372">
    <property type="protein sequence ID" value="AHM04940.1"/>
    <property type="molecule type" value="Genomic_DNA"/>
</dbReference>
<dbReference type="eggNOG" id="COG1196">
    <property type="taxonomic scope" value="Bacteria"/>
</dbReference>
<name>W8SR11_9RHOB</name>